<dbReference type="InterPro" id="IPR006153">
    <property type="entry name" value="Cation/H_exchanger_TM"/>
</dbReference>
<organism evidence="11 12">
    <name type="scientific">Pseudomonas syringae</name>
    <dbReference type="NCBI Taxonomy" id="317"/>
    <lineage>
        <taxon>Bacteria</taxon>
        <taxon>Pseudomonadati</taxon>
        <taxon>Pseudomonadota</taxon>
        <taxon>Gammaproteobacteria</taxon>
        <taxon>Pseudomonadales</taxon>
        <taxon>Pseudomonadaceae</taxon>
        <taxon>Pseudomonas</taxon>
    </lineage>
</organism>
<feature type="transmembrane region" description="Helical" evidence="9">
    <location>
        <begin position="273"/>
        <end position="292"/>
    </location>
</feature>
<protein>
    <submittedName>
        <fullName evidence="11">Cation/H(+) antiporter</fullName>
    </submittedName>
</protein>
<evidence type="ECO:0000256" key="6">
    <source>
        <dbReference type="ARBA" id="ARBA00022989"/>
    </source>
</evidence>
<evidence type="ECO:0000256" key="4">
    <source>
        <dbReference type="ARBA" id="ARBA00022449"/>
    </source>
</evidence>
<dbReference type="EMBL" id="WKEU01000252">
    <property type="protein sequence ID" value="MCF5066523.1"/>
    <property type="molecule type" value="Genomic_DNA"/>
</dbReference>
<evidence type="ECO:0000256" key="9">
    <source>
        <dbReference type="SAM" id="Phobius"/>
    </source>
</evidence>
<reference evidence="11" key="1">
    <citation type="submission" date="2019-11" db="EMBL/GenBank/DDBJ databases">
        <title>Epiphytic Pseudomonas syringae from cherry orchards.</title>
        <authorList>
            <person name="Hulin M.T."/>
        </authorList>
    </citation>
    <scope>NUCLEOTIDE SEQUENCE</scope>
    <source>
        <strain evidence="11">PA-6-9A</strain>
    </source>
</reference>
<dbReference type="GO" id="GO:1902600">
    <property type="term" value="P:proton transmembrane transport"/>
    <property type="evidence" value="ECO:0007669"/>
    <property type="project" value="InterPro"/>
</dbReference>
<comment type="caution">
    <text evidence="11">The sequence shown here is derived from an EMBL/GenBank/DDBJ whole genome shotgun (WGS) entry which is preliminary data.</text>
</comment>
<dbReference type="Proteomes" id="UP000814207">
    <property type="component" value="Unassembled WGS sequence"/>
</dbReference>
<feature type="transmembrane region" description="Helical" evidence="9">
    <location>
        <begin position="332"/>
        <end position="351"/>
    </location>
</feature>
<feature type="transmembrane region" description="Helical" evidence="9">
    <location>
        <begin position="6"/>
        <end position="24"/>
    </location>
</feature>
<dbReference type="Pfam" id="PF00999">
    <property type="entry name" value="Na_H_Exchanger"/>
    <property type="match status" value="1"/>
</dbReference>
<feature type="transmembrane region" description="Helical" evidence="9">
    <location>
        <begin position="425"/>
        <end position="446"/>
    </location>
</feature>
<feature type="transmembrane region" description="Helical" evidence="9">
    <location>
        <begin position="192"/>
        <end position="213"/>
    </location>
</feature>
<dbReference type="Gene3D" id="1.20.1530.20">
    <property type="match status" value="1"/>
</dbReference>
<proteinExistence type="inferred from homology"/>
<dbReference type="AlphaFoldDB" id="A0A9Q4A014"/>
<feature type="transmembrane region" description="Helical" evidence="9">
    <location>
        <begin position="58"/>
        <end position="75"/>
    </location>
</feature>
<feature type="transmembrane region" description="Helical" evidence="9">
    <location>
        <begin position="243"/>
        <end position="261"/>
    </location>
</feature>
<dbReference type="PANTHER" id="PTHR42751">
    <property type="entry name" value="SODIUM/HYDROGEN EXCHANGER FAMILY/TRKA DOMAIN PROTEIN"/>
    <property type="match status" value="1"/>
</dbReference>
<evidence type="ECO:0000256" key="5">
    <source>
        <dbReference type="ARBA" id="ARBA00022692"/>
    </source>
</evidence>
<feature type="transmembrane region" description="Helical" evidence="9">
    <location>
        <begin position="298"/>
        <end position="320"/>
    </location>
</feature>
<feature type="transmembrane region" description="Helical" evidence="9">
    <location>
        <begin position="466"/>
        <end position="484"/>
    </location>
</feature>
<keyword evidence="3" id="KW-0813">Transport</keyword>
<dbReference type="PANTHER" id="PTHR42751:SF3">
    <property type="entry name" value="SODIUM_GLUTAMATE SYMPORTER"/>
    <property type="match status" value="1"/>
</dbReference>
<dbReference type="GO" id="GO:0016020">
    <property type="term" value="C:membrane"/>
    <property type="evidence" value="ECO:0007669"/>
    <property type="project" value="UniProtKB-SubCell"/>
</dbReference>
<feature type="transmembrane region" description="Helical" evidence="9">
    <location>
        <begin position="31"/>
        <end position="52"/>
    </location>
</feature>
<evidence type="ECO:0000313" key="12">
    <source>
        <dbReference type="Proteomes" id="UP000814207"/>
    </source>
</evidence>
<evidence type="ECO:0000259" key="10">
    <source>
        <dbReference type="Pfam" id="PF00999"/>
    </source>
</evidence>
<gene>
    <name evidence="11" type="ORF">GIW73_26685</name>
</gene>
<accession>A0A9Q4A014</accession>
<evidence type="ECO:0000256" key="2">
    <source>
        <dbReference type="ARBA" id="ARBA00005551"/>
    </source>
</evidence>
<evidence type="ECO:0000256" key="3">
    <source>
        <dbReference type="ARBA" id="ARBA00022448"/>
    </source>
</evidence>
<feature type="transmembrane region" description="Helical" evidence="9">
    <location>
        <begin position="119"/>
        <end position="138"/>
    </location>
</feature>
<evidence type="ECO:0000256" key="8">
    <source>
        <dbReference type="ARBA" id="ARBA00023136"/>
    </source>
</evidence>
<keyword evidence="4" id="KW-0050">Antiport</keyword>
<feature type="transmembrane region" description="Helical" evidence="9">
    <location>
        <begin position="150"/>
        <end position="172"/>
    </location>
</feature>
<dbReference type="GO" id="GO:0015297">
    <property type="term" value="F:antiporter activity"/>
    <property type="evidence" value="ECO:0007669"/>
    <property type="project" value="UniProtKB-KW"/>
</dbReference>
<keyword evidence="6 9" id="KW-1133">Transmembrane helix</keyword>
<evidence type="ECO:0000313" key="11">
    <source>
        <dbReference type="EMBL" id="MCF5066523.1"/>
    </source>
</evidence>
<comment type="subcellular location">
    <subcellularLocation>
        <location evidence="1">Membrane</location>
        <topology evidence="1">Multi-pass membrane protein</topology>
    </subcellularLocation>
</comment>
<sequence>MHAISFIQDLAVIMLVAGVVTILFHRLKQPVVLGYIVAGFIIGPHTPPFGLIHDEDTIKTLAELGVIFLMFCLGLEFSLRKLFKVGATAFIAAFLEIILMIWIGYEIGRWFDWNTMDSLFLGAILAISSTTIIVKALNDLKMKNQRFAQLIFGVLIVEDILGIGIIALLSSIAVSGTVSSGEVFSTVGKLSLFMIVALVIGILLVPRLLAYVAKFESNEMLLITVLGLCFGFCLLVVKLEYSMVLGAFLIGAIMAESRQLIKIERLIEPVRDMFSAIFFVAIGLMIDPQILLQYAWPIAVITVAVVLGKMLSCGLGAFIAGNDGRTSLRVGMGLSQIGEFSFIIAALGMTLQVTSDFLYPVAVAVSAITTLLTPYLIRGADPLSLKIAAVMPKRMSRVFGMYGEWLRSIQPQGEGAMLASMIRKIILQVGVNLALVVAIFFAGSYFAVRIGGYLEGWISDPSWQKALIWGGALLLSLPFLIAAYRKLKALSMLLAEMSVKPEMAGRHTQRVRRVIAELIPLLSLLVIFLLLAALSASILPTNKLLVLIAVVTAAVAAVLWRWFIRVHTRMQVALLETLDNHKDSPEH</sequence>
<feature type="transmembrane region" description="Helical" evidence="9">
    <location>
        <begin position="544"/>
        <end position="564"/>
    </location>
</feature>
<feature type="transmembrane region" description="Helical" evidence="9">
    <location>
        <begin position="514"/>
        <end position="538"/>
    </location>
</feature>
<feature type="transmembrane region" description="Helical" evidence="9">
    <location>
        <begin position="87"/>
        <end position="107"/>
    </location>
</feature>
<feature type="transmembrane region" description="Helical" evidence="9">
    <location>
        <begin position="220"/>
        <end position="237"/>
    </location>
</feature>
<keyword evidence="5 9" id="KW-0812">Transmembrane</keyword>
<evidence type="ECO:0000256" key="7">
    <source>
        <dbReference type="ARBA" id="ARBA00023065"/>
    </source>
</evidence>
<dbReference type="InterPro" id="IPR038770">
    <property type="entry name" value="Na+/solute_symporter_sf"/>
</dbReference>
<comment type="similarity">
    <text evidence="2">Belongs to the monovalent cation:proton antiporter 2 (CPA2) transporter (TC 2.A.37) family.</text>
</comment>
<keyword evidence="7" id="KW-0406">Ion transport</keyword>
<name>A0A9Q4A014_PSESX</name>
<evidence type="ECO:0000256" key="1">
    <source>
        <dbReference type="ARBA" id="ARBA00004141"/>
    </source>
</evidence>
<feature type="transmembrane region" description="Helical" evidence="9">
    <location>
        <begin position="357"/>
        <end position="377"/>
    </location>
</feature>
<feature type="domain" description="Cation/H+ exchanger transmembrane" evidence="10">
    <location>
        <begin position="14"/>
        <end position="376"/>
    </location>
</feature>
<keyword evidence="8 9" id="KW-0472">Membrane</keyword>